<dbReference type="GO" id="GO:0032481">
    <property type="term" value="P:positive regulation of type I interferon production"/>
    <property type="evidence" value="ECO:0007669"/>
    <property type="project" value="InterPro"/>
</dbReference>
<dbReference type="Pfam" id="PF15009">
    <property type="entry name" value="STING_LBD"/>
    <property type="match status" value="2"/>
</dbReference>
<evidence type="ECO:0000313" key="2">
    <source>
        <dbReference type="Proteomes" id="UP000749559"/>
    </source>
</evidence>
<proteinExistence type="predicted"/>
<dbReference type="GO" id="GO:0061709">
    <property type="term" value="P:reticulophagy"/>
    <property type="evidence" value="ECO:0007669"/>
    <property type="project" value="TreeGrafter"/>
</dbReference>
<dbReference type="OrthoDB" id="6161467at2759"/>
<gene>
    <name evidence="1" type="ORF">OFUS_LOCUS14185</name>
</gene>
<dbReference type="GO" id="GO:0061507">
    <property type="term" value="F:2',3'-cyclic GMP-AMP binding"/>
    <property type="evidence" value="ECO:0007669"/>
    <property type="project" value="TreeGrafter"/>
</dbReference>
<dbReference type="InterPro" id="IPR035897">
    <property type="entry name" value="Toll_tir_struct_dom_sf"/>
</dbReference>
<name>A0A8J1UJZ0_OWEFU</name>
<dbReference type="SUPFAM" id="SSF52200">
    <property type="entry name" value="Toll/Interleukin receptor TIR domain"/>
    <property type="match status" value="2"/>
</dbReference>
<evidence type="ECO:0000313" key="1">
    <source>
        <dbReference type="EMBL" id="CAH1788705.1"/>
    </source>
</evidence>
<dbReference type="PANTHER" id="PTHR34339">
    <property type="entry name" value="STIMULATOR OF INTERFERON GENES PROTEIN"/>
    <property type="match status" value="1"/>
</dbReference>
<dbReference type="GO" id="GO:0007165">
    <property type="term" value="P:signal transduction"/>
    <property type="evidence" value="ECO:0007669"/>
    <property type="project" value="InterPro"/>
</dbReference>
<comment type="caution">
    <text evidence="1">The sequence shown here is derived from an EMBL/GenBank/DDBJ whole genome shotgun (WGS) entry which is preliminary data.</text>
</comment>
<keyword evidence="2" id="KW-1185">Reference proteome</keyword>
<dbReference type="GO" id="GO:0000045">
    <property type="term" value="P:autophagosome assembly"/>
    <property type="evidence" value="ECO:0007669"/>
    <property type="project" value="TreeGrafter"/>
</dbReference>
<dbReference type="GO" id="GO:0035438">
    <property type="term" value="F:cyclic-di-GMP binding"/>
    <property type="evidence" value="ECO:0007669"/>
    <property type="project" value="TreeGrafter"/>
</dbReference>
<protein>
    <submittedName>
        <fullName evidence="1">Uncharacterized protein</fullName>
    </submittedName>
</protein>
<dbReference type="GO" id="GO:0016239">
    <property type="term" value="P:positive regulation of macroautophagy"/>
    <property type="evidence" value="ECO:0007669"/>
    <property type="project" value="TreeGrafter"/>
</dbReference>
<dbReference type="GO" id="GO:0005789">
    <property type="term" value="C:endoplasmic reticulum membrane"/>
    <property type="evidence" value="ECO:0007669"/>
    <property type="project" value="TreeGrafter"/>
</dbReference>
<reference evidence="1" key="1">
    <citation type="submission" date="2022-03" db="EMBL/GenBank/DDBJ databases">
        <authorList>
            <person name="Martin C."/>
        </authorList>
    </citation>
    <scope>NUCLEOTIDE SEQUENCE</scope>
</reference>
<sequence length="729" mass="84122">MAKVEIPLDKSKYNVFLEVAGADRDLGSVVKKSLTDLGMKVMAFKEDYHPGEPYLQNLMKRTTESQRMVVILTPNSIKNPRVMYESYQGIKKMLEQDRRFLIVLRDGITRKQVPPMLRWVTDIDYQDPWKQVPWQEKIKHAITVIKPLDIILQGNDIGFGMAWGYFYSYLNIIVPPQGPAGKMLDLKGRIEKHLATRENQDITYMPRKIYILVPESGILPSNIANVDDRITLRDKDKDKLKTEVIRGGTPRPYMNMIRTIEDGGKKYQCLVEYATVLQPLKEMEDNKDLTEFQAIDREVQIKVFYQTLKNIISNTFTKEQQAMVEVVHLRDGTTDEPVPLHKELLDRIKNDQLDGDIETSTSSEQPMNIEEDQTVMDEAVVTVPPLENGQLYHVYLAYAEKDEKEAYEVKAMLLEAGFSVMLSKDDFTPGMPMLLESGKKMKESRRLMLLVTENFLKQKESMYDAQRGISKMIEMSERYVIVLRKGKDKRELPKFLTWGNDIDYANPNRDELLRYALTDKSPPLRIDLLGNDVGFGMAWGYFYSYLNVIVPPQGPTGEMLNLKGRIEKHLATRENQDITYMPRKIYILVPESGILPSNIANVDDRITLRDKDKDKLKTEVIRGGTPRPYMNMIRTIEDGGKKFQCLVEYATVIQPLKEMEDNKGLPSFTADDRFQQVKVFFETLRDIICNTFTKEEKSMVELVVIEDQNENQPRLADTLLSKIKADMIK</sequence>
<dbReference type="PANTHER" id="PTHR34339:SF1">
    <property type="entry name" value="STIMULATOR OF INTERFERON GENES PROTEIN"/>
    <property type="match status" value="1"/>
</dbReference>
<dbReference type="AlphaFoldDB" id="A0A8J1UJZ0"/>
<dbReference type="InterPro" id="IPR029158">
    <property type="entry name" value="STING"/>
</dbReference>
<dbReference type="GO" id="GO:0045087">
    <property type="term" value="P:innate immune response"/>
    <property type="evidence" value="ECO:0007669"/>
    <property type="project" value="TreeGrafter"/>
</dbReference>
<dbReference type="GO" id="GO:0002218">
    <property type="term" value="P:activation of innate immune response"/>
    <property type="evidence" value="ECO:0007669"/>
    <property type="project" value="InterPro"/>
</dbReference>
<dbReference type="InterPro" id="IPR055432">
    <property type="entry name" value="STING_LBD"/>
</dbReference>
<accession>A0A8J1UJZ0</accession>
<dbReference type="Gene3D" id="3.40.50.10140">
    <property type="entry name" value="Toll/interleukin-1 receptor homology (TIR) domain"/>
    <property type="match status" value="2"/>
</dbReference>
<dbReference type="InterPro" id="IPR038623">
    <property type="entry name" value="STING_C_sf"/>
</dbReference>
<organism evidence="1 2">
    <name type="scientific">Owenia fusiformis</name>
    <name type="common">Polychaete worm</name>
    <dbReference type="NCBI Taxonomy" id="6347"/>
    <lineage>
        <taxon>Eukaryota</taxon>
        <taxon>Metazoa</taxon>
        <taxon>Spiralia</taxon>
        <taxon>Lophotrochozoa</taxon>
        <taxon>Annelida</taxon>
        <taxon>Polychaeta</taxon>
        <taxon>Sedentaria</taxon>
        <taxon>Canalipalpata</taxon>
        <taxon>Sabellida</taxon>
        <taxon>Oweniida</taxon>
        <taxon>Oweniidae</taxon>
        <taxon>Owenia</taxon>
    </lineage>
</organism>
<dbReference type="GO" id="GO:0005776">
    <property type="term" value="C:autophagosome"/>
    <property type="evidence" value="ECO:0007669"/>
    <property type="project" value="TreeGrafter"/>
</dbReference>
<dbReference type="InterPro" id="IPR000157">
    <property type="entry name" value="TIR_dom"/>
</dbReference>
<dbReference type="Gene3D" id="3.40.50.12100">
    <property type="entry name" value="Stimulator of interferon genes protein"/>
    <property type="match status" value="2"/>
</dbReference>
<dbReference type="Proteomes" id="UP000749559">
    <property type="component" value="Unassembled WGS sequence"/>
</dbReference>
<dbReference type="EMBL" id="CAIIXF020000007">
    <property type="protein sequence ID" value="CAH1788705.1"/>
    <property type="molecule type" value="Genomic_DNA"/>
</dbReference>
<dbReference type="PROSITE" id="PS50104">
    <property type="entry name" value="TIR"/>
    <property type="match status" value="2"/>
</dbReference>
<dbReference type="Pfam" id="PF13676">
    <property type="entry name" value="TIR_2"/>
    <property type="match status" value="2"/>
</dbReference>